<dbReference type="RefSeq" id="WP_342595407.1">
    <property type="nucleotide sequence ID" value="NZ_CP151919.1"/>
</dbReference>
<feature type="binding site" evidence="9">
    <location>
        <position position="18"/>
    </location>
    <ligand>
        <name>ATP</name>
        <dbReference type="ChEBI" id="CHEBI:30616"/>
    </ligand>
</feature>
<name>A0ABZ3CUP4_9GAMM</name>
<sequence>MKNIVVYPGTFDPITNGHRDLIQRAARIFDKVVIAVAESPRKQPTLSLEVREALAREVVADWPNVDVVGFDGLLTELLVQQRARIILRGLRAVSDFEYEMQLANMNRAQAPDVETLFLTPEIENSYISSTLVREIARLGGDVSQHVSPCVVDALRRRFAADGA</sequence>
<reference evidence="11 12" key="1">
    <citation type="submission" date="2024-04" db="EMBL/GenBank/DDBJ databases">
        <title>Salinicola lusitanus LLJ914,a marine bacterium isolated from the Okinawa Trough.</title>
        <authorList>
            <person name="Li J."/>
        </authorList>
    </citation>
    <scope>NUCLEOTIDE SEQUENCE [LARGE SCALE GENOMIC DNA]</scope>
    <source>
        <strain evidence="11 12">LLJ914</strain>
    </source>
</reference>
<comment type="function">
    <text evidence="9">Reversibly transfers an adenylyl group from ATP to 4'-phosphopantetheine, yielding dephospho-CoA (dPCoA) and pyrophosphate.</text>
</comment>
<feature type="binding site" evidence="9">
    <location>
        <position position="74"/>
    </location>
    <ligand>
        <name>substrate</name>
    </ligand>
</feature>
<accession>A0ABZ3CUP4</accession>
<proteinExistence type="inferred from homology"/>
<protein>
    <recommendedName>
        <fullName evidence="9">Phosphopantetheine adenylyltransferase</fullName>
        <ecNumber evidence="9">2.7.7.3</ecNumber>
    </recommendedName>
    <alternativeName>
        <fullName evidence="9">Dephospho-CoA pyrophosphorylase</fullName>
    </alternativeName>
    <alternativeName>
        <fullName evidence="9">Pantetheine-phosphate adenylyltransferase</fullName>
        <shortName evidence="9">PPAT</shortName>
    </alternativeName>
</protein>
<feature type="binding site" evidence="9">
    <location>
        <begin position="10"/>
        <end position="11"/>
    </location>
    <ligand>
        <name>ATP</name>
        <dbReference type="ChEBI" id="CHEBI:30616"/>
    </ligand>
</feature>
<dbReference type="InterPro" id="IPR001980">
    <property type="entry name" value="PPAT"/>
</dbReference>
<evidence type="ECO:0000256" key="5">
    <source>
        <dbReference type="ARBA" id="ARBA00022840"/>
    </source>
</evidence>
<dbReference type="EC" id="2.7.7.3" evidence="9"/>
<keyword evidence="2 9" id="KW-0808">Transferase</keyword>
<evidence type="ECO:0000256" key="1">
    <source>
        <dbReference type="ARBA" id="ARBA00022490"/>
    </source>
</evidence>
<dbReference type="PANTHER" id="PTHR21342:SF1">
    <property type="entry name" value="PHOSPHOPANTETHEINE ADENYLYLTRANSFERASE"/>
    <property type="match status" value="1"/>
</dbReference>
<comment type="catalytic activity">
    <reaction evidence="8 9">
        <text>(R)-4'-phosphopantetheine + ATP + H(+) = 3'-dephospho-CoA + diphosphate</text>
        <dbReference type="Rhea" id="RHEA:19801"/>
        <dbReference type="ChEBI" id="CHEBI:15378"/>
        <dbReference type="ChEBI" id="CHEBI:30616"/>
        <dbReference type="ChEBI" id="CHEBI:33019"/>
        <dbReference type="ChEBI" id="CHEBI:57328"/>
        <dbReference type="ChEBI" id="CHEBI:61723"/>
        <dbReference type="EC" id="2.7.7.3"/>
    </reaction>
</comment>
<keyword evidence="4 9" id="KW-0547">Nucleotide-binding</keyword>
<comment type="subunit">
    <text evidence="9">Homohexamer.</text>
</comment>
<keyword evidence="7 9" id="KW-0173">Coenzyme A biosynthesis</keyword>
<comment type="cofactor">
    <cofactor evidence="9">
        <name>Mg(2+)</name>
        <dbReference type="ChEBI" id="CHEBI:18420"/>
    </cofactor>
</comment>
<feature type="binding site" evidence="9">
    <location>
        <position position="88"/>
    </location>
    <ligand>
        <name>substrate</name>
    </ligand>
</feature>
<evidence type="ECO:0000256" key="4">
    <source>
        <dbReference type="ARBA" id="ARBA00022741"/>
    </source>
</evidence>
<evidence type="ECO:0000256" key="3">
    <source>
        <dbReference type="ARBA" id="ARBA00022695"/>
    </source>
</evidence>
<dbReference type="InterPro" id="IPR014729">
    <property type="entry name" value="Rossmann-like_a/b/a_fold"/>
</dbReference>
<dbReference type="CDD" id="cd02163">
    <property type="entry name" value="PPAT"/>
    <property type="match status" value="1"/>
</dbReference>
<keyword evidence="6 9" id="KW-0460">Magnesium</keyword>
<comment type="subcellular location">
    <subcellularLocation>
        <location evidence="9">Cytoplasm</location>
    </subcellularLocation>
</comment>
<feature type="binding site" evidence="9">
    <location>
        <begin position="89"/>
        <end position="91"/>
    </location>
    <ligand>
        <name>ATP</name>
        <dbReference type="ChEBI" id="CHEBI:30616"/>
    </ligand>
</feature>
<keyword evidence="5 9" id="KW-0067">ATP-binding</keyword>
<feature type="binding site" evidence="9">
    <location>
        <position position="99"/>
    </location>
    <ligand>
        <name>ATP</name>
        <dbReference type="ChEBI" id="CHEBI:30616"/>
    </ligand>
</feature>
<evidence type="ECO:0000256" key="7">
    <source>
        <dbReference type="ARBA" id="ARBA00022993"/>
    </source>
</evidence>
<dbReference type="Proteomes" id="UP001453229">
    <property type="component" value="Chromosome"/>
</dbReference>
<dbReference type="PANTHER" id="PTHR21342">
    <property type="entry name" value="PHOSPHOPANTETHEINE ADENYLYLTRANSFERASE"/>
    <property type="match status" value="1"/>
</dbReference>
<comment type="similarity">
    <text evidence="9">Belongs to the bacterial CoaD family.</text>
</comment>
<dbReference type="EMBL" id="CP151919">
    <property type="protein sequence ID" value="XAD54854.1"/>
    <property type="molecule type" value="Genomic_DNA"/>
</dbReference>
<dbReference type="Gene3D" id="3.40.50.620">
    <property type="entry name" value="HUPs"/>
    <property type="match status" value="1"/>
</dbReference>
<evidence type="ECO:0000256" key="8">
    <source>
        <dbReference type="ARBA" id="ARBA00029346"/>
    </source>
</evidence>
<feature type="binding site" evidence="9">
    <location>
        <begin position="124"/>
        <end position="130"/>
    </location>
    <ligand>
        <name>ATP</name>
        <dbReference type="ChEBI" id="CHEBI:30616"/>
    </ligand>
</feature>
<keyword evidence="1 9" id="KW-0963">Cytoplasm</keyword>
<dbReference type="HAMAP" id="MF_00151">
    <property type="entry name" value="PPAT_bact"/>
    <property type="match status" value="1"/>
</dbReference>
<dbReference type="Pfam" id="PF01467">
    <property type="entry name" value="CTP_transf_like"/>
    <property type="match status" value="1"/>
</dbReference>
<comment type="pathway">
    <text evidence="9">Cofactor biosynthesis; coenzyme A biosynthesis; CoA from (R)-pantothenate: step 4/5.</text>
</comment>
<feature type="site" description="Transition state stabilizer" evidence="9">
    <location>
        <position position="18"/>
    </location>
</feature>
<dbReference type="GO" id="GO:0004595">
    <property type="term" value="F:pantetheine-phosphate adenylyltransferase activity"/>
    <property type="evidence" value="ECO:0007669"/>
    <property type="project" value="UniProtKB-EC"/>
</dbReference>
<evidence type="ECO:0000259" key="10">
    <source>
        <dbReference type="Pfam" id="PF01467"/>
    </source>
</evidence>
<dbReference type="SUPFAM" id="SSF52374">
    <property type="entry name" value="Nucleotidylyl transferase"/>
    <property type="match status" value="1"/>
</dbReference>
<dbReference type="NCBIfam" id="TIGR01510">
    <property type="entry name" value="coaD_prev_kdtB"/>
    <property type="match status" value="1"/>
</dbReference>
<dbReference type="PRINTS" id="PR01020">
    <property type="entry name" value="LPSBIOSNTHSS"/>
</dbReference>
<evidence type="ECO:0000313" key="11">
    <source>
        <dbReference type="EMBL" id="XAD54854.1"/>
    </source>
</evidence>
<dbReference type="NCBIfam" id="TIGR00125">
    <property type="entry name" value="cyt_tran_rel"/>
    <property type="match status" value="1"/>
</dbReference>
<evidence type="ECO:0000256" key="9">
    <source>
        <dbReference type="HAMAP-Rule" id="MF_00151"/>
    </source>
</evidence>
<evidence type="ECO:0000313" key="12">
    <source>
        <dbReference type="Proteomes" id="UP001453229"/>
    </source>
</evidence>
<gene>
    <name evidence="9 11" type="primary">coaD</name>
    <name evidence="11" type="ORF">AAGT95_02455</name>
</gene>
<evidence type="ECO:0000256" key="2">
    <source>
        <dbReference type="ARBA" id="ARBA00022679"/>
    </source>
</evidence>
<keyword evidence="3 9" id="KW-0548">Nucleotidyltransferase</keyword>
<evidence type="ECO:0000256" key="6">
    <source>
        <dbReference type="ARBA" id="ARBA00022842"/>
    </source>
</evidence>
<organism evidence="11 12">
    <name type="scientific">Salinicola lusitanus</name>
    <dbReference type="NCBI Taxonomy" id="1949085"/>
    <lineage>
        <taxon>Bacteria</taxon>
        <taxon>Pseudomonadati</taxon>
        <taxon>Pseudomonadota</taxon>
        <taxon>Gammaproteobacteria</taxon>
        <taxon>Oceanospirillales</taxon>
        <taxon>Halomonadaceae</taxon>
        <taxon>Salinicola</taxon>
    </lineage>
</organism>
<feature type="binding site" evidence="9">
    <location>
        <position position="42"/>
    </location>
    <ligand>
        <name>substrate</name>
    </ligand>
</feature>
<keyword evidence="12" id="KW-1185">Reference proteome</keyword>
<feature type="domain" description="Cytidyltransferase-like" evidence="10">
    <location>
        <begin position="6"/>
        <end position="134"/>
    </location>
</feature>
<dbReference type="InterPro" id="IPR004821">
    <property type="entry name" value="Cyt_trans-like"/>
</dbReference>
<feature type="binding site" evidence="9">
    <location>
        <position position="10"/>
    </location>
    <ligand>
        <name>substrate</name>
    </ligand>
</feature>